<sequence>MTVSSQVKQTLAGLKNCHSTLLTYAVQSQNLEEKKVYQEALATTKEVIKDLEERLKTIEFQEPQYKGN</sequence>
<keyword evidence="1" id="KW-0175">Coiled coil</keyword>
<dbReference type="Proteomes" id="UP000095743">
    <property type="component" value="Chromosome"/>
</dbReference>
<proteinExistence type="predicted"/>
<evidence type="ECO:0000313" key="2">
    <source>
        <dbReference type="EMBL" id="AOT72655.1"/>
    </source>
</evidence>
<dbReference type="STRING" id="1424294.Gferi_25730"/>
<reference evidence="2 3" key="1">
    <citation type="submission" date="2016-09" db="EMBL/GenBank/DDBJ databases">
        <title>Genomic analysis reveals versatility of anaerobic energy metabolism of Geosporobacter ferrireducens IRF9 of phylum Firmicutes.</title>
        <authorList>
            <person name="Kim S.-J."/>
        </authorList>
    </citation>
    <scope>NUCLEOTIDE SEQUENCE [LARGE SCALE GENOMIC DNA]</scope>
    <source>
        <strain evidence="2 3">IRF9</strain>
    </source>
</reference>
<dbReference type="OrthoDB" id="1684731at2"/>
<gene>
    <name evidence="2" type="ORF">Gferi_25730</name>
</gene>
<dbReference type="AlphaFoldDB" id="A0A1D8GP36"/>
<dbReference type="InterPro" id="IPR012452">
    <property type="entry name" value="DUF1657"/>
</dbReference>
<evidence type="ECO:0008006" key="4">
    <source>
        <dbReference type="Google" id="ProtNLM"/>
    </source>
</evidence>
<feature type="coiled-coil region" evidence="1">
    <location>
        <begin position="34"/>
        <end position="61"/>
    </location>
</feature>
<dbReference type="KEGG" id="gfe:Gferi_25730"/>
<dbReference type="RefSeq" id="WP_069980964.1">
    <property type="nucleotide sequence ID" value="NZ_CP017269.1"/>
</dbReference>
<organism evidence="2 3">
    <name type="scientific">Geosporobacter ferrireducens</name>
    <dbReference type="NCBI Taxonomy" id="1424294"/>
    <lineage>
        <taxon>Bacteria</taxon>
        <taxon>Bacillati</taxon>
        <taxon>Bacillota</taxon>
        <taxon>Clostridia</taxon>
        <taxon>Peptostreptococcales</taxon>
        <taxon>Thermotaleaceae</taxon>
        <taxon>Geosporobacter</taxon>
    </lineage>
</organism>
<dbReference type="Pfam" id="PF07870">
    <property type="entry name" value="DUF1657"/>
    <property type="match status" value="1"/>
</dbReference>
<dbReference type="EMBL" id="CP017269">
    <property type="protein sequence ID" value="AOT72655.1"/>
    <property type="molecule type" value="Genomic_DNA"/>
</dbReference>
<name>A0A1D8GP36_9FIRM</name>
<accession>A0A1D8GP36</accession>
<protein>
    <recommendedName>
        <fullName evidence="4">DUF1657 domain-containing protein</fullName>
    </recommendedName>
</protein>
<keyword evidence="3" id="KW-1185">Reference proteome</keyword>
<evidence type="ECO:0000256" key="1">
    <source>
        <dbReference type="SAM" id="Coils"/>
    </source>
</evidence>
<evidence type="ECO:0000313" key="3">
    <source>
        <dbReference type="Proteomes" id="UP000095743"/>
    </source>
</evidence>